<reference evidence="2" key="1">
    <citation type="journal article" date="2019" name="Int. J. Syst. Evol. Microbiol.">
        <title>The Global Catalogue of Microorganisms (GCM) 10K type strain sequencing project: providing services to taxonomists for standard genome sequencing and annotation.</title>
        <authorList>
            <consortium name="The Broad Institute Genomics Platform"/>
            <consortium name="The Broad Institute Genome Sequencing Center for Infectious Disease"/>
            <person name="Wu L."/>
            <person name="Ma J."/>
        </authorList>
    </citation>
    <scope>NUCLEOTIDE SEQUENCE [LARGE SCALE GENOMIC DNA]</scope>
    <source>
        <strain evidence="2">JCM 17975</strain>
    </source>
</reference>
<dbReference type="RefSeq" id="WP_253873663.1">
    <property type="nucleotide sequence ID" value="NZ_BAABHM010000018.1"/>
</dbReference>
<dbReference type="EMBL" id="BAABHM010000018">
    <property type="protein sequence ID" value="GAA4714750.1"/>
    <property type="molecule type" value="Genomic_DNA"/>
</dbReference>
<sequence length="151" mass="17018">MVRRRRLPRGSPDRRRIPQRESSLYVANPSGDLIYEVQGVYGSRDIGTLGGAVPPGRIAEFGTDIVLIWRVHPCGVRFVDARGLGWERSSSGRLRRHRDADITGLWAWRKQQELRARERDYEKYKRDLIAKHAADEAAVAGDGVSSGNDHA</sequence>
<organism evidence="1 2">
    <name type="scientific">Promicromonospora umidemergens</name>
    <dbReference type="NCBI Taxonomy" id="629679"/>
    <lineage>
        <taxon>Bacteria</taxon>
        <taxon>Bacillati</taxon>
        <taxon>Actinomycetota</taxon>
        <taxon>Actinomycetes</taxon>
        <taxon>Micrococcales</taxon>
        <taxon>Promicromonosporaceae</taxon>
        <taxon>Promicromonospora</taxon>
    </lineage>
</organism>
<dbReference type="Proteomes" id="UP001500843">
    <property type="component" value="Unassembled WGS sequence"/>
</dbReference>
<name>A0ABP8XTB0_9MICO</name>
<accession>A0ABP8XTB0</accession>
<gene>
    <name evidence="1" type="ORF">GCM10023198_42530</name>
</gene>
<comment type="caution">
    <text evidence="1">The sequence shown here is derived from an EMBL/GenBank/DDBJ whole genome shotgun (WGS) entry which is preliminary data.</text>
</comment>
<evidence type="ECO:0000313" key="2">
    <source>
        <dbReference type="Proteomes" id="UP001500843"/>
    </source>
</evidence>
<protein>
    <recommendedName>
        <fullName evidence="3">RAMA domain-containing protein</fullName>
    </recommendedName>
</protein>
<keyword evidence="2" id="KW-1185">Reference proteome</keyword>
<evidence type="ECO:0008006" key="3">
    <source>
        <dbReference type="Google" id="ProtNLM"/>
    </source>
</evidence>
<proteinExistence type="predicted"/>
<evidence type="ECO:0000313" key="1">
    <source>
        <dbReference type="EMBL" id="GAA4714750.1"/>
    </source>
</evidence>